<dbReference type="InterPro" id="IPR037225">
    <property type="entry name" value="Nuo51_FMN-bd_sf"/>
</dbReference>
<dbReference type="Pfam" id="PF01512">
    <property type="entry name" value="Complex1_51K"/>
    <property type="match status" value="1"/>
</dbReference>
<dbReference type="Gene3D" id="3.40.50.11540">
    <property type="entry name" value="NADH-ubiquinone oxidoreductase 51kDa subunit"/>
    <property type="match status" value="1"/>
</dbReference>
<dbReference type="InterPro" id="IPR019575">
    <property type="entry name" value="Nuop51_4Fe4S-bd"/>
</dbReference>
<evidence type="ECO:0000256" key="1">
    <source>
        <dbReference type="ARBA" id="ARBA00007523"/>
    </source>
</evidence>
<dbReference type="RefSeq" id="WP_379698307.1">
    <property type="nucleotide sequence ID" value="NZ_JBHSXH010000015.1"/>
</dbReference>
<dbReference type="PANTHER" id="PTHR43578:SF3">
    <property type="entry name" value="NADH-QUINONE OXIDOREDUCTASE SUBUNIT F"/>
    <property type="match status" value="1"/>
</dbReference>
<dbReference type="SMART" id="SM00928">
    <property type="entry name" value="NADH_4Fe-4S"/>
    <property type="match status" value="1"/>
</dbReference>
<dbReference type="GO" id="GO:0051539">
    <property type="term" value="F:4 iron, 4 sulfur cluster binding"/>
    <property type="evidence" value="ECO:0007669"/>
    <property type="project" value="UniProtKB-KW"/>
</dbReference>
<dbReference type="Pfam" id="PF10589">
    <property type="entry name" value="NADH_4Fe-4S"/>
    <property type="match status" value="1"/>
</dbReference>
<dbReference type="InterPro" id="IPR011538">
    <property type="entry name" value="Nuo51_FMN-bd"/>
</dbReference>
<comment type="caution">
    <text evidence="8">The sequence shown here is derived from an EMBL/GenBank/DDBJ whole genome shotgun (WGS) entry which is preliminary data.</text>
</comment>
<dbReference type="InterPro" id="IPR037207">
    <property type="entry name" value="Nuop51_4Fe4S-bd_sf"/>
</dbReference>
<dbReference type="Gene3D" id="1.20.1440.230">
    <property type="entry name" value="NADH-ubiquinone oxidoreductase 51kDa subunit, iron-sulphur binding domain"/>
    <property type="match status" value="1"/>
</dbReference>
<keyword evidence="9" id="KW-1185">Reference proteome</keyword>
<gene>
    <name evidence="8" type="ORF">ACFQEV_16275</name>
</gene>
<protein>
    <submittedName>
        <fullName evidence="8">NADH-ubiquinone oxidoreductase-F iron-sulfur binding region domain-containing protein</fullName>
    </submittedName>
</protein>
<dbReference type="GO" id="GO:0046872">
    <property type="term" value="F:metal ion binding"/>
    <property type="evidence" value="ECO:0007669"/>
    <property type="project" value="UniProtKB-KW"/>
</dbReference>
<proteinExistence type="inferred from homology"/>
<dbReference type="Proteomes" id="UP001596408">
    <property type="component" value="Unassembled WGS sequence"/>
</dbReference>
<organism evidence="8 9">
    <name type="scientific">Halopelagius fulvigenes</name>
    <dbReference type="NCBI Taxonomy" id="1198324"/>
    <lineage>
        <taxon>Archaea</taxon>
        <taxon>Methanobacteriati</taxon>
        <taxon>Methanobacteriota</taxon>
        <taxon>Stenosarchaea group</taxon>
        <taxon>Halobacteria</taxon>
        <taxon>Halobacteriales</taxon>
        <taxon>Haloferacaceae</taxon>
    </lineage>
</organism>
<dbReference type="EMBL" id="JBHSXH010000015">
    <property type="protein sequence ID" value="MFC6826539.1"/>
    <property type="molecule type" value="Genomic_DNA"/>
</dbReference>
<evidence type="ECO:0000256" key="4">
    <source>
        <dbReference type="ARBA" id="ARBA00023004"/>
    </source>
</evidence>
<evidence type="ECO:0000259" key="7">
    <source>
        <dbReference type="SMART" id="SM00928"/>
    </source>
</evidence>
<evidence type="ECO:0000256" key="6">
    <source>
        <dbReference type="SAM" id="MobiDB-lite"/>
    </source>
</evidence>
<dbReference type="AlphaFoldDB" id="A0ABD5U197"/>
<dbReference type="SUPFAM" id="SSF142019">
    <property type="entry name" value="Nqo1 FMN-binding domain-like"/>
    <property type="match status" value="1"/>
</dbReference>
<evidence type="ECO:0000313" key="9">
    <source>
        <dbReference type="Proteomes" id="UP001596408"/>
    </source>
</evidence>
<dbReference type="PANTHER" id="PTHR43578">
    <property type="entry name" value="NADH-QUINONE OXIDOREDUCTASE SUBUNIT F"/>
    <property type="match status" value="1"/>
</dbReference>
<evidence type="ECO:0000313" key="8">
    <source>
        <dbReference type="EMBL" id="MFC6826539.1"/>
    </source>
</evidence>
<dbReference type="Gene3D" id="3.10.20.600">
    <property type="match status" value="1"/>
</dbReference>
<dbReference type="SUPFAM" id="SSF140490">
    <property type="entry name" value="Nqo1C-terminal domain-like"/>
    <property type="match status" value="1"/>
</dbReference>
<reference evidence="8 9" key="1">
    <citation type="journal article" date="2019" name="Int. J. Syst. Evol. Microbiol.">
        <title>The Global Catalogue of Microorganisms (GCM) 10K type strain sequencing project: providing services to taxonomists for standard genome sequencing and annotation.</title>
        <authorList>
            <consortium name="The Broad Institute Genomics Platform"/>
            <consortium name="The Broad Institute Genome Sequencing Center for Infectious Disease"/>
            <person name="Wu L."/>
            <person name="Ma J."/>
        </authorList>
    </citation>
    <scope>NUCLEOTIDE SEQUENCE [LARGE SCALE GENOMIC DNA]</scope>
    <source>
        <strain evidence="8 9">YIM 94188</strain>
    </source>
</reference>
<feature type="compositionally biased region" description="Basic and acidic residues" evidence="6">
    <location>
        <begin position="20"/>
        <end position="30"/>
    </location>
</feature>
<keyword evidence="4" id="KW-0408">Iron</keyword>
<name>A0ABD5U197_9EURY</name>
<dbReference type="SUPFAM" id="SSF142984">
    <property type="entry name" value="Nqo1 middle domain-like"/>
    <property type="match status" value="1"/>
</dbReference>
<keyword evidence="5" id="KW-0411">Iron-sulfur</keyword>
<feature type="region of interest" description="Disordered" evidence="6">
    <location>
        <begin position="1"/>
        <end position="31"/>
    </location>
</feature>
<evidence type="ECO:0000256" key="5">
    <source>
        <dbReference type="ARBA" id="ARBA00023014"/>
    </source>
</evidence>
<sequence>MSTAGSRGGPTVRVTVGSHGPHDEQEEGRRVSAATAVLDGARDAASDVDVVETGPTGADRWEPLVLCTLDGRTAYHANCDGARAKRLVEAVESGSLPTDGAAAVVEHGDSPESLPTPEDGPLSVGRRRVLARCGWATADDAPEPVPVTDAESVHERVAEVGLLGRGRGDAHRDESVADAWETAREEEGDPVVVVNANDRDPRNQADPLLLESDPASVVEAAALAADAVGATDVVVYTTADEFLRRRVREAVDALVDEGRLESRPQVVAGPDRYIAGEPTIALEALEGSDRIEARLTPPSPAVHGLYGRPTLVHTPRTFAQVRLALSNPEAFDPDDADPGTRLVSVTGDVDSPATVELPTGGSMSVVRDAVGFEGSPKMAVVGGQFGGFTTHLDHTVSSPALNAANLGTEGVVELFDEDKCPVATAGKRARFAQDENCGRCAPCREGTKQLVNLLREVYDGDYDDDMIRELARTMRATSTCGFGRNAGRTVDTAVNAFETEFRVHADGRCPAGECNVASREANR</sequence>
<evidence type="ECO:0000256" key="3">
    <source>
        <dbReference type="ARBA" id="ARBA00022723"/>
    </source>
</evidence>
<keyword evidence="2" id="KW-0004">4Fe-4S</keyword>
<evidence type="ECO:0000256" key="2">
    <source>
        <dbReference type="ARBA" id="ARBA00022485"/>
    </source>
</evidence>
<accession>A0ABD5U197</accession>
<keyword evidence="3" id="KW-0479">Metal-binding</keyword>
<comment type="similarity">
    <text evidence="1">Belongs to the complex I 51 kDa subunit family.</text>
</comment>
<feature type="domain" description="NADH-ubiquinone oxidoreductase 51kDa subunit iron-sulphur binding" evidence="7">
    <location>
        <begin position="422"/>
        <end position="467"/>
    </location>
</feature>